<dbReference type="InterPro" id="IPR004045">
    <property type="entry name" value="Glutathione_S-Trfase_N"/>
</dbReference>
<dbReference type="Gene3D" id="3.40.30.10">
    <property type="entry name" value="Glutaredoxin"/>
    <property type="match status" value="1"/>
</dbReference>
<dbReference type="EMBL" id="CAVK010000007">
    <property type="protein sequence ID" value="CCW15785.1"/>
    <property type="molecule type" value="Genomic_DNA"/>
</dbReference>
<dbReference type="Proteomes" id="UP000013201">
    <property type="component" value="Unassembled WGS sequence"/>
</dbReference>
<comment type="caution">
    <text evidence="2">The sequence shown here is derived from an EMBL/GenBank/DDBJ whole genome shotgun (WGS) entry which is preliminary data.</text>
</comment>
<dbReference type="PANTHER" id="PTHR43968">
    <property type="match status" value="1"/>
</dbReference>
<dbReference type="Gene3D" id="1.20.1050.10">
    <property type="match status" value="1"/>
</dbReference>
<evidence type="ECO:0000259" key="1">
    <source>
        <dbReference type="PROSITE" id="PS50404"/>
    </source>
</evidence>
<dbReference type="Pfam" id="PF13410">
    <property type="entry name" value="GST_C_2"/>
    <property type="match status" value="1"/>
</dbReference>
<keyword evidence="3" id="KW-1185">Reference proteome</keyword>
<dbReference type="PANTHER" id="PTHR43968:SF6">
    <property type="entry name" value="GLUTATHIONE S-TRANSFERASE OMEGA"/>
    <property type="match status" value="1"/>
</dbReference>
<accession>N1MEZ1</accession>
<dbReference type="InterPro" id="IPR050983">
    <property type="entry name" value="GST_Omega/HSP26"/>
</dbReference>
<dbReference type="CDD" id="cd03196">
    <property type="entry name" value="GST_C_5"/>
    <property type="match status" value="1"/>
</dbReference>
<dbReference type="Pfam" id="PF13417">
    <property type="entry name" value="GST_N_3"/>
    <property type="match status" value="1"/>
</dbReference>
<evidence type="ECO:0000313" key="2">
    <source>
        <dbReference type="EMBL" id="CCW15785.1"/>
    </source>
</evidence>
<name>N1MEZ1_9SPHN</name>
<feature type="domain" description="GST N-terminal" evidence="1">
    <location>
        <begin position="8"/>
        <end position="87"/>
    </location>
</feature>
<dbReference type="SUPFAM" id="SSF52833">
    <property type="entry name" value="Thioredoxin-like"/>
    <property type="match status" value="1"/>
</dbReference>
<proteinExistence type="predicted"/>
<dbReference type="GO" id="GO:0005737">
    <property type="term" value="C:cytoplasm"/>
    <property type="evidence" value="ECO:0007669"/>
    <property type="project" value="TreeGrafter"/>
</dbReference>
<protein>
    <submittedName>
        <fullName evidence="2">Glutathione S-transferase domain protein</fullName>
    </submittedName>
</protein>
<dbReference type="InterPro" id="IPR036249">
    <property type="entry name" value="Thioredoxin-like_sf"/>
</dbReference>
<reference evidence="2 3" key="1">
    <citation type="submission" date="2013-03" db="EMBL/GenBank/DDBJ databases">
        <authorList>
            <person name="Le V."/>
        </authorList>
    </citation>
    <scope>NUCLEOTIDE SEQUENCE [LARGE SCALE GENOMIC DNA]</scope>
    <source>
        <strain evidence="2 3">BiD32</strain>
    </source>
</reference>
<reference evidence="3" key="2">
    <citation type="submission" date="2013-04" db="EMBL/GenBank/DDBJ databases">
        <title>Bisphenol A degrading Sphingobium sp. strain BiD32.</title>
        <authorList>
            <person name="Nielsen J.L."/>
            <person name="Zhou N.A."/>
            <person name="Kjeldal H."/>
        </authorList>
    </citation>
    <scope>NUCLEOTIDE SEQUENCE [LARGE SCALE GENOMIC DNA]</scope>
    <source>
        <strain evidence="3">BiD32</strain>
    </source>
</reference>
<dbReference type="PROSITE" id="PS50404">
    <property type="entry name" value="GST_NTER"/>
    <property type="match status" value="1"/>
</dbReference>
<dbReference type="AlphaFoldDB" id="N1MEZ1"/>
<dbReference type="InterPro" id="IPR036282">
    <property type="entry name" value="Glutathione-S-Trfase_C_sf"/>
</dbReference>
<gene>
    <name evidence="2" type="ORF">EBBID32_1130</name>
</gene>
<sequence>MDNVPMSSLPILYSFRRCPYAIRARLALLVSGQAVVLREVVLRDKPDALRQASPKATVPVLLLPDGQVIDQSIDIMRWALARSDPEGWLVRDDAGLIAGNDGPFKQHLDRTKYPDRHGSDPAVHRAAALDWLHALDTRLRDSDQLCGATRGLADMAIFPFVRQFAAIDPAWFAAQALPHLHRWLDTHLQSALFATAMLRIAPWREGEAPVIFGPAMGDRGNF</sequence>
<organism evidence="2 3">
    <name type="scientific">Sphingobium indicum BiD32</name>
    <dbReference type="NCBI Taxonomy" id="1301087"/>
    <lineage>
        <taxon>Bacteria</taxon>
        <taxon>Pseudomonadati</taxon>
        <taxon>Pseudomonadota</taxon>
        <taxon>Alphaproteobacteria</taxon>
        <taxon>Sphingomonadales</taxon>
        <taxon>Sphingomonadaceae</taxon>
        <taxon>Sphingobium</taxon>
    </lineage>
</organism>
<evidence type="ECO:0000313" key="3">
    <source>
        <dbReference type="Proteomes" id="UP000013201"/>
    </source>
</evidence>
<dbReference type="SUPFAM" id="SSF47616">
    <property type="entry name" value="GST C-terminal domain-like"/>
    <property type="match status" value="1"/>
</dbReference>